<dbReference type="InterPro" id="IPR007630">
    <property type="entry name" value="RNA_pol_sigma70_r4"/>
</dbReference>
<dbReference type="SUPFAM" id="SSF88659">
    <property type="entry name" value="Sigma3 and sigma4 domains of RNA polymerase sigma factors"/>
    <property type="match status" value="1"/>
</dbReference>
<dbReference type="eggNOG" id="COG1595">
    <property type="taxonomic scope" value="Bacteria"/>
</dbReference>
<comment type="caution">
    <text evidence="2">The sequence shown here is derived from an EMBL/GenBank/DDBJ whole genome shotgun (WGS) entry which is preliminary data.</text>
</comment>
<dbReference type="GO" id="GO:0003700">
    <property type="term" value="F:DNA-binding transcription factor activity"/>
    <property type="evidence" value="ECO:0007669"/>
    <property type="project" value="InterPro"/>
</dbReference>
<organism evidence="2 3">
    <name type="scientific">Viridibacillus arenosi FSL R5-213</name>
    <dbReference type="NCBI Taxonomy" id="1227360"/>
    <lineage>
        <taxon>Bacteria</taxon>
        <taxon>Bacillati</taxon>
        <taxon>Bacillota</taxon>
        <taxon>Bacilli</taxon>
        <taxon>Bacillales</taxon>
        <taxon>Caryophanaceae</taxon>
        <taxon>Viridibacillus</taxon>
    </lineage>
</organism>
<name>W4ESP2_9BACL</name>
<dbReference type="GO" id="GO:0006352">
    <property type="term" value="P:DNA-templated transcription initiation"/>
    <property type="evidence" value="ECO:0007669"/>
    <property type="project" value="InterPro"/>
</dbReference>
<dbReference type="AlphaFoldDB" id="W4ESP2"/>
<proteinExistence type="predicted"/>
<dbReference type="Gene3D" id="1.20.140.160">
    <property type="match status" value="1"/>
</dbReference>
<dbReference type="RefSeq" id="WP_051448746.1">
    <property type="nucleotide sequence ID" value="NZ_ASQA01000033.1"/>
</dbReference>
<dbReference type="Pfam" id="PF04545">
    <property type="entry name" value="Sigma70_r4"/>
    <property type="match status" value="1"/>
</dbReference>
<keyword evidence="3" id="KW-1185">Reference proteome</keyword>
<dbReference type="EMBL" id="ASQA01000033">
    <property type="protein sequence ID" value="ETT83032.1"/>
    <property type="molecule type" value="Genomic_DNA"/>
</dbReference>
<gene>
    <name evidence="2" type="ORF">C176_14022</name>
</gene>
<sequence>MTVREEEFFKKYDAMMKQPIMKEFLKSGDNQHIFHKAINDMDKESIEQLNASFRRYYKNIILISYISKTIHFSAIEFDKKLRSYYKKNLPIPGVTEESITQEKHLLMDLLMSTDEDTTFINFQRKQKNISDYIANAHLNSKMKLLSNKQLRILELIYIHNFNNKQIAKILNESEQTISYNHQAALKKLRNACKQKK</sequence>
<dbReference type="Proteomes" id="UP000019062">
    <property type="component" value="Unassembled WGS sequence"/>
</dbReference>
<feature type="domain" description="RNA polymerase sigma-70 region 4" evidence="1">
    <location>
        <begin position="143"/>
        <end position="190"/>
    </location>
</feature>
<reference evidence="2 3" key="1">
    <citation type="journal article" date="2014" name="BMC Genomics">
        <title>Genomic comparison of sporeforming bacilli isolated from milk.</title>
        <authorList>
            <person name="Moreno Switt A.I."/>
            <person name="Andrus A.D."/>
            <person name="Ranieri M.L."/>
            <person name="Orsi R.H."/>
            <person name="Ivy R."/>
            <person name="den Bakker H.C."/>
            <person name="Martin N.H."/>
            <person name="Wiedmann M."/>
            <person name="Boor K.J."/>
        </authorList>
    </citation>
    <scope>NUCLEOTIDE SEQUENCE [LARGE SCALE GENOMIC DNA]</scope>
    <source>
        <strain evidence="2 3">FSL R5-213</strain>
    </source>
</reference>
<dbReference type="InterPro" id="IPR013324">
    <property type="entry name" value="RNA_pol_sigma_r3/r4-like"/>
</dbReference>
<evidence type="ECO:0000313" key="3">
    <source>
        <dbReference type="Proteomes" id="UP000019062"/>
    </source>
</evidence>
<protein>
    <submittedName>
        <fullName evidence="2">RNA polymerase sigma-B factor (Sigma-37)</fullName>
    </submittedName>
</protein>
<evidence type="ECO:0000259" key="1">
    <source>
        <dbReference type="Pfam" id="PF04545"/>
    </source>
</evidence>
<evidence type="ECO:0000313" key="2">
    <source>
        <dbReference type="EMBL" id="ETT83032.1"/>
    </source>
</evidence>
<accession>W4ESP2</accession>